<gene>
    <name evidence="1" type="ORF">BpHYR1_017081</name>
</gene>
<proteinExistence type="predicted"/>
<evidence type="ECO:0000313" key="2">
    <source>
        <dbReference type="Proteomes" id="UP000276133"/>
    </source>
</evidence>
<dbReference type="EMBL" id="REGN01002888">
    <property type="protein sequence ID" value="RNA25683.1"/>
    <property type="molecule type" value="Genomic_DNA"/>
</dbReference>
<dbReference type="Proteomes" id="UP000276133">
    <property type="component" value="Unassembled WGS sequence"/>
</dbReference>
<name>A0A3M7RQ33_BRAPC</name>
<keyword evidence="2" id="KW-1185">Reference proteome</keyword>
<accession>A0A3M7RQ33</accession>
<comment type="caution">
    <text evidence="1">The sequence shown here is derived from an EMBL/GenBank/DDBJ whole genome shotgun (WGS) entry which is preliminary data.</text>
</comment>
<sequence>MSFSVFTFMQPSVYGNTSISSKKSKSSKIAIKNKKTLWQFINYRSFHCDKIYEEMENYGNQACEDVLICLNLWKLIA</sequence>
<evidence type="ECO:0000313" key="1">
    <source>
        <dbReference type="EMBL" id="RNA25683.1"/>
    </source>
</evidence>
<protein>
    <submittedName>
        <fullName evidence="1">Uncharacterized protein</fullName>
    </submittedName>
</protein>
<reference evidence="1 2" key="1">
    <citation type="journal article" date="2018" name="Sci. Rep.">
        <title>Genomic signatures of local adaptation to the degree of environmental predictability in rotifers.</title>
        <authorList>
            <person name="Franch-Gras L."/>
            <person name="Hahn C."/>
            <person name="Garcia-Roger E.M."/>
            <person name="Carmona M.J."/>
            <person name="Serra M."/>
            <person name="Gomez A."/>
        </authorList>
    </citation>
    <scope>NUCLEOTIDE SEQUENCE [LARGE SCALE GENOMIC DNA]</scope>
    <source>
        <strain evidence="1">HYR1</strain>
    </source>
</reference>
<organism evidence="1 2">
    <name type="scientific">Brachionus plicatilis</name>
    <name type="common">Marine rotifer</name>
    <name type="synonym">Brachionus muelleri</name>
    <dbReference type="NCBI Taxonomy" id="10195"/>
    <lineage>
        <taxon>Eukaryota</taxon>
        <taxon>Metazoa</taxon>
        <taxon>Spiralia</taxon>
        <taxon>Gnathifera</taxon>
        <taxon>Rotifera</taxon>
        <taxon>Eurotatoria</taxon>
        <taxon>Monogononta</taxon>
        <taxon>Pseudotrocha</taxon>
        <taxon>Ploima</taxon>
        <taxon>Brachionidae</taxon>
        <taxon>Brachionus</taxon>
    </lineage>
</organism>
<dbReference type="AlphaFoldDB" id="A0A3M7RQ33"/>